<feature type="compositionally biased region" description="Polar residues" evidence="12">
    <location>
        <begin position="1609"/>
        <end position="1620"/>
    </location>
</feature>
<feature type="region of interest" description="Disordered" evidence="12">
    <location>
        <begin position="836"/>
        <end position="884"/>
    </location>
</feature>
<evidence type="ECO:0000256" key="10">
    <source>
        <dbReference type="ARBA" id="ARBA00023242"/>
    </source>
</evidence>
<feature type="repeat" description="WD" evidence="11">
    <location>
        <begin position="356"/>
        <end position="398"/>
    </location>
</feature>
<dbReference type="GO" id="GO:0005524">
    <property type="term" value="F:ATP binding"/>
    <property type="evidence" value="ECO:0007669"/>
    <property type="project" value="UniProtKB-KW"/>
</dbReference>
<dbReference type="InterPro" id="IPR019775">
    <property type="entry name" value="WD40_repeat_CS"/>
</dbReference>
<dbReference type="Pfam" id="PF12265">
    <property type="entry name" value="CAF1C_H4-bd"/>
    <property type="match status" value="1"/>
</dbReference>
<dbReference type="GO" id="GO:0005634">
    <property type="term" value="C:nucleus"/>
    <property type="evidence" value="ECO:0007669"/>
    <property type="project" value="UniProtKB-SubCell"/>
</dbReference>
<feature type="compositionally biased region" description="Polar residues" evidence="12">
    <location>
        <begin position="1476"/>
        <end position="1486"/>
    </location>
</feature>
<dbReference type="InterPro" id="IPR022052">
    <property type="entry name" value="Histone-bd_RBBP4-like_N"/>
</dbReference>
<evidence type="ECO:0000256" key="5">
    <source>
        <dbReference type="ARBA" id="ARBA00022679"/>
    </source>
</evidence>
<keyword evidence="3" id="KW-0723">Serine/threonine-protein kinase</keyword>
<evidence type="ECO:0000313" key="14">
    <source>
        <dbReference type="EMBL" id="KAK7056206.1"/>
    </source>
</evidence>
<dbReference type="InterPro" id="IPR011989">
    <property type="entry name" value="ARM-like"/>
</dbReference>
<evidence type="ECO:0000256" key="11">
    <source>
        <dbReference type="PROSITE-ProRule" id="PRU00221"/>
    </source>
</evidence>
<feature type="compositionally biased region" description="Low complexity" evidence="12">
    <location>
        <begin position="1454"/>
        <end position="1464"/>
    </location>
</feature>
<dbReference type="CDD" id="cd13980">
    <property type="entry name" value="STKc_Vps15"/>
    <property type="match status" value="1"/>
</dbReference>
<dbReference type="PANTHER" id="PTHR17583:SF0">
    <property type="entry name" value="PHOSPHOINOSITIDE 3-KINASE REGULATORY SUBUNIT 4"/>
    <property type="match status" value="1"/>
</dbReference>
<evidence type="ECO:0000256" key="4">
    <source>
        <dbReference type="ARBA" id="ARBA00022574"/>
    </source>
</evidence>
<evidence type="ECO:0000313" key="15">
    <source>
        <dbReference type="Proteomes" id="UP001383192"/>
    </source>
</evidence>
<feature type="compositionally biased region" description="Low complexity" evidence="12">
    <location>
        <begin position="841"/>
        <end position="865"/>
    </location>
</feature>
<keyword evidence="15" id="KW-1185">Reference proteome</keyword>
<evidence type="ECO:0000256" key="8">
    <source>
        <dbReference type="ARBA" id="ARBA00022777"/>
    </source>
</evidence>
<reference evidence="14 15" key="1">
    <citation type="submission" date="2024-01" db="EMBL/GenBank/DDBJ databases">
        <title>A draft genome for a cacao thread blight-causing isolate of Paramarasmius palmivorus.</title>
        <authorList>
            <person name="Baruah I.K."/>
            <person name="Bukari Y."/>
            <person name="Amoako-Attah I."/>
            <person name="Meinhardt L.W."/>
            <person name="Bailey B.A."/>
            <person name="Cohen S.P."/>
        </authorList>
    </citation>
    <scope>NUCLEOTIDE SEQUENCE [LARGE SCALE GENOMIC DNA]</scope>
    <source>
        <strain evidence="14 15">GH-12</strain>
    </source>
</reference>
<evidence type="ECO:0000256" key="6">
    <source>
        <dbReference type="ARBA" id="ARBA00022737"/>
    </source>
</evidence>
<dbReference type="Pfam" id="PF22956">
    <property type="entry name" value="VPS15-like_hel"/>
    <property type="match status" value="1"/>
</dbReference>
<dbReference type="FunFam" id="1.10.510.10:FF:000497">
    <property type="entry name" value="Phosphoinositide 3-kinase regulatory subunit"/>
    <property type="match status" value="1"/>
</dbReference>
<feature type="repeat" description="WD" evidence="11">
    <location>
        <begin position="2052"/>
        <end position="2067"/>
    </location>
</feature>
<sequence length="2170" mass="241259">MSKTKKRSANETEHPDRDEASVKIPRDEKTHDGPTEGGDMGDYEDPWEDEHESDGEVVDGEDEDEENGDAMQVDEPTEREEKRPFIMGVDELPDGDTLEPDESTYIMRHDLGMDCSCLSFDILVDDLGENRQRLPTTAYVVTGSQARRPQDNKVSILKLSSLHRTQVHDDSDDENDDEDDDALDEDPIVESETIPNVGSINRVRAQPLPGRQLPSPSQPYFTGVWSETGKVHVYDIRPFIEHLNTPGYKIDRKTSQKAAFTVDSHSTEGYAMDWNAPSASSLSLLTGDNAASIYLTTASTSGFRTFPNPFLSHTSSVEDIQWSPTEITVFASCSSDQSVRMWDIRSKARQSVASILNAHGSDVNVISWNRSTSYLLVSGDDNGEIKVWDLRNIGQSTSHVAHFNWHKRPITSIEWHPSDDSVFAASGDDDQVTLWDLAVEADDESVRQSGDVIPEHPSQLLFTHYQERVKELHWHPQIPGAIISTGIGGFTTTTLAVRKVMGNVQSGSTLTRTTGALDSFIPELGGDIVYEKSLGSARFLKTVKCKHRNGYLVVKIFIKPDPGVTLRNHLRRLKVEREGLLDIANVYNYQAFMETDRAGYIIRQWIASNLYDRISTRPFLSAIEKKWIVFQVIMGLRDARNRKISHGDIKSENILVTSWNWVYLSDFAPYKPVYLPLDDPSDFSFFFDTSGRRTCYIAPERFYTAASNPEISARKSKLAMEDTEGKRDGKVTESMDCFSVGCVIAELFLEGAPLFTLSQLFKYREGDYNLDAHLNAIEDEGVRNMIKQMIQLDPTQRPTFDSLLHTSRGTVFPECFFSFLHNYVSSINELPTSPPFLNPLPSTTPSVSSPTVTTTTSNRSTQSPTIHPSTVSGTDNEPLPSDSDHRMERLWADFESVEPYIAAEVVEEPVMDIKVEYNSSASTSKPFQDVLPVELHVPNRDSKLSGALQPAPRATADGPALIILALVSANIRNCSLPSSKVRALDVFLALCPHLTDEAKLDRMVPYIVDLLHDDAAIVRAGAVRTLVQVLMLVTVITPSNASVFPEYIIPNIKYVVQDPEVSVRCAYAQCLAQLADTAVRYLEMGQALKAHGSFKLLPDAQEYDNAHYEACLPHLQRRLLRETDWLVQVSYDASMQDLQNSIQEHLSALLMDPSSVVKRAVLHDISYLCIFLRQRTNDVILSHMITYLNDRDWLLRLAFFESIVDVAACAGGRSLEEYILPLMIQALSDVEETVIAKVLTALTNLCELGLFQKMRKWELMSATLGFLYHPNSWIRQGAAAFIASAAKHLPASDVWCILYPSLRHFLKSDVAVIDEQSLLIALKSPLPRPIFDAAVQWAQKADKASFWKSSKRSSRIESPRESVAAIRRTGTSITRNMSEEDEMHVAKLQQLGMNAHEEMKLVAMRDYILKLANAVSSFASRSSLESDSEKHLKVIGDIELPKLGVVPQTVFLKSSTSDSSARSTRISRKTFDSLRSPISSPQITRLSSEHGHPNVPFEDLRRRLATINGSATSLSVGQTPRPSLSPLAVPSPSAGISPSPITERPGSPTESVVSTTNSNSFRPLSRMQMGSIDTQKAAPAIGSSKTNALGLLDSHTHLRTETSPERSGRSSPLSMSQTIRPTPRQRVPSVAPISTYDGQDAGISHLLENLYLDNNRELQNDFGPRVHEGPIRRRNPVRHSFVTRDGSTKKMETTLIAHLGSHSDSVTGLAVSPDHMFFVSSSDDKTVKVWDTARLERNVTSKPRLTYGQHHARVKCVCILEGVHCFASAADDGSLHVVRVHTAQGGALPKYNKLQVIREHRMDNVGEYVTSMVHYNTDSSSNLIYTTTHSNITTLDLRTMRVLQSMENPRHFGPITCLCIDRKRCWILVGTSTGVLSLWDRRFGLLLKSWHVGVSSTGRSVRIHQCVIHPSKGRGKWVMVTVEGSKKMVNDSSIIVVEVWDIEKTILMETFVVRRSAASSDTVHEPHELTGVDADASPSAAIEALVRSRRAGEDNDKRNTAMPSTQLLPILSADVRAVAVGMEFGGHSIAHRSDFADLSLEGTSSRSPWKGFMITGSDDRKIRLWDLGKIERSIVLCGNDSDHERPSYSSVANGPVATHIETWPLQSASSQSSRAQQRMSLINHTQHQLLNSHQDIITALICIDSPFRCGIVSGDRTGVIKVWRVDAGEQ</sequence>
<feature type="region of interest" description="Disordered" evidence="12">
    <location>
        <begin position="1595"/>
        <end position="1630"/>
    </location>
</feature>
<dbReference type="InterPro" id="IPR000719">
    <property type="entry name" value="Prot_kinase_dom"/>
</dbReference>
<protein>
    <recommendedName>
        <fullName evidence="2">non-specific serine/threonine protein kinase</fullName>
        <ecNumber evidence="2">2.7.11.1</ecNumber>
    </recommendedName>
</protein>
<feature type="compositionally biased region" description="Acidic residues" evidence="12">
    <location>
        <begin position="39"/>
        <end position="68"/>
    </location>
</feature>
<dbReference type="PROSITE" id="PS50294">
    <property type="entry name" value="WD_REPEATS_REGION"/>
    <property type="match status" value="4"/>
</dbReference>
<dbReference type="SUPFAM" id="SSF50978">
    <property type="entry name" value="WD40 repeat-like"/>
    <property type="match status" value="2"/>
</dbReference>
<comment type="subcellular location">
    <subcellularLocation>
        <location evidence="1">Nucleus</location>
    </subcellularLocation>
</comment>
<dbReference type="PROSITE" id="PS00108">
    <property type="entry name" value="PROTEIN_KINASE_ST"/>
    <property type="match status" value="1"/>
</dbReference>
<dbReference type="InterPro" id="IPR008271">
    <property type="entry name" value="Ser/Thr_kinase_AS"/>
</dbReference>
<dbReference type="InterPro" id="IPR016024">
    <property type="entry name" value="ARM-type_fold"/>
</dbReference>
<comment type="caution">
    <text evidence="14">The sequence shown here is derived from an EMBL/GenBank/DDBJ whole genome shotgun (WGS) entry which is preliminary data.</text>
</comment>
<dbReference type="InterPro" id="IPR055231">
    <property type="entry name" value="2AA_helical"/>
</dbReference>
<feature type="compositionally biased region" description="Basic and acidic residues" evidence="12">
    <location>
        <begin position="1595"/>
        <end position="1608"/>
    </location>
</feature>
<feature type="compositionally biased region" description="Low complexity" evidence="12">
    <location>
        <begin position="1522"/>
        <end position="1541"/>
    </location>
</feature>
<dbReference type="GO" id="GO:0071561">
    <property type="term" value="C:nucleus-vacuole junction"/>
    <property type="evidence" value="ECO:0007669"/>
    <property type="project" value="TreeGrafter"/>
</dbReference>
<dbReference type="Gene3D" id="1.10.510.10">
    <property type="entry name" value="Transferase(Phosphotransferase) domain 1"/>
    <property type="match status" value="1"/>
</dbReference>
<proteinExistence type="predicted"/>
<dbReference type="SUPFAM" id="SSF48371">
    <property type="entry name" value="ARM repeat"/>
    <property type="match status" value="1"/>
</dbReference>
<dbReference type="PROSITE" id="PS50011">
    <property type="entry name" value="PROTEIN_KINASE_DOM"/>
    <property type="match status" value="1"/>
</dbReference>
<evidence type="ECO:0000256" key="7">
    <source>
        <dbReference type="ARBA" id="ARBA00022741"/>
    </source>
</evidence>
<feature type="region of interest" description="Disordered" evidence="12">
    <location>
        <begin position="1512"/>
        <end position="1579"/>
    </location>
</feature>
<feature type="compositionally biased region" description="Acidic residues" evidence="12">
    <location>
        <begin position="170"/>
        <end position="189"/>
    </location>
</feature>
<dbReference type="GO" id="GO:0004674">
    <property type="term" value="F:protein serine/threonine kinase activity"/>
    <property type="evidence" value="ECO:0007669"/>
    <property type="project" value="UniProtKB-KW"/>
</dbReference>
<dbReference type="Pfam" id="PF00400">
    <property type="entry name" value="WD40"/>
    <property type="match status" value="5"/>
</dbReference>
<feature type="compositionally biased region" description="Low complexity" evidence="12">
    <location>
        <begin position="1551"/>
        <end position="1560"/>
    </location>
</feature>
<feature type="region of interest" description="Disordered" evidence="12">
    <location>
        <begin position="1"/>
        <end position="83"/>
    </location>
</feature>
<dbReference type="GO" id="GO:0006623">
    <property type="term" value="P:protein targeting to vacuole"/>
    <property type="evidence" value="ECO:0007669"/>
    <property type="project" value="TreeGrafter"/>
</dbReference>
<dbReference type="InterPro" id="IPR001680">
    <property type="entry name" value="WD40_rpt"/>
</dbReference>
<dbReference type="InterPro" id="IPR045162">
    <property type="entry name" value="Vps15-like"/>
</dbReference>
<keyword evidence="7" id="KW-0547">Nucleotide-binding</keyword>
<keyword evidence="9" id="KW-0067">ATP-binding</keyword>
<accession>A0AAW0DVA3</accession>
<keyword evidence="8 14" id="KW-0418">Kinase</keyword>
<dbReference type="GO" id="GO:0034271">
    <property type="term" value="C:phosphatidylinositol 3-kinase complex, class III, type I"/>
    <property type="evidence" value="ECO:0007669"/>
    <property type="project" value="TreeGrafter"/>
</dbReference>
<feature type="compositionally biased region" description="Polar residues" evidence="12">
    <location>
        <begin position="1512"/>
        <end position="1521"/>
    </location>
</feature>
<dbReference type="GO" id="GO:0034272">
    <property type="term" value="C:phosphatidylinositol 3-kinase complex, class III, type II"/>
    <property type="evidence" value="ECO:0007669"/>
    <property type="project" value="TreeGrafter"/>
</dbReference>
<organism evidence="14 15">
    <name type="scientific">Paramarasmius palmivorus</name>
    <dbReference type="NCBI Taxonomy" id="297713"/>
    <lineage>
        <taxon>Eukaryota</taxon>
        <taxon>Fungi</taxon>
        <taxon>Dikarya</taxon>
        <taxon>Basidiomycota</taxon>
        <taxon>Agaricomycotina</taxon>
        <taxon>Agaricomycetes</taxon>
        <taxon>Agaricomycetidae</taxon>
        <taxon>Agaricales</taxon>
        <taxon>Marasmiineae</taxon>
        <taxon>Marasmiaceae</taxon>
        <taxon>Paramarasmius</taxon>
    </lineage>
</organism>
<evidence type="ECO:0000256" key="12">
    <source>
        <dbReference type="SAM" id="MobiDB-lite"/>
    </source>
</evidence>
<dbReference type="SUPFAM" id="SSF56112">
    <property type="entry name" value="Protein kinase-like (PK-like)"/>
    <property type="match status" value="1"/>
</dbReference>
<dbReference type="GO" id="GO:0005770">
    <property type="term" value="C:late endosome"/>
    <property type="evidence" value="ECO:0007669"/>
    <property type="project" value="TreeGrafter"/>
</dbReference>
<evidence type="ECO:0000256" key="1">
    <source>
        <dbReference type="ARBA" id="ARBA00004123"/>
    </source>
</evidence>
<dbReference type="EMBL" id="JAYKXP010000007">
    <property type="protein sequence ID" value="KAK7056206.1"/>
    <property type="molecule type" value="Genomic_DNA"/>
</dbReference>
<dbReference type="PROSITE" id="PS50082">
    <property type="entry name" value="WD_REPEATS_2"/>
    <property type="match status" value="5"/>
</dbReference>
<feature type="compositionally biased region" description="Polar residues" evidence="12">
    <location>
        <begin position="866"/>
        <end position="875"/>
    </location>
</feature>
<name>A0AAW0DVA3_9AGAR</name>
<dbReference type="SMART" id="SM00220">
    <property type="entry name" value="S_TKc"/>
    <property type="match status" value="1"/>
</dbReference>
<dbReference type="Proteomes" id="UP001383192">
    <property type="component" value="Unassembled WGS sequence"/>
</dbReference>
<feature type="region of interest" description="Disordered" evidence="12">
    <location>
        <begin position="1454"/>
        <end position="1495"/>
    </location>
</feature>
<keyword evidence="4 11" id="KW-0853">WD repeat</keyword>
<evidence type="ECO:0000256" key="9">
    <source>
        <dbReference type="ARBA" id="ARBA00022840"/>
    </source>
</evidence>
<feature type="compositionally biased region" description="Basic and acidic residues" evidence="12">
    <location>
        <begin position="8"/>
        <end position="34"/>
    </location>
</feature>
<evidence type="ECO:0000259" key="13">
    <source>
        <dbReference type="PROSITE" id="PS50011"/>
    </source>
</evidence>
<dbReference type="GO" id="GO:0045324">
    <property type="term" value="P:late endosome to vacuole transport"/>
    <property type="evidence" value="ECO:0007669"/>
    <property type="project" value="InterPro"/>
</dbReference>
<feature type="repeat" description="WD" evidence="11">
    <location>
        <begin position="310"/>
        <end position="352"/>
    </location>
</feature>
<dbReference type="GO" id="GO:0016236">
    <property type="term" value="P:macroautophagy"/>
    <property type="evidence" value="ECO:0007669"/>
    <property type="project" value="InterPro"/>
</dbReference>
<evidence type="ECO:0000256" key="2">
    <source>
        <dbReference type="ARBA" id="ARBA00012513"/>
    </source>
</evidence>
<feature type="repeat" description="WD" evidence="11">
    <location>
        <begin position="403"/>
        <end position="437"/>
    </location>
</feature>
<evidence type="ECO:0000256" key="3">
    <source>
        <dbReference type="ARBA" id="ARBA00022527"/>
    </source>
</evidence>
<keyword evidence="6" id="KW-0677">Repeat</keyword>
<dbReference type="SMART" id="SM00320">
    <property type="entry name" value="WD40"/>
    <property type="match status" value="8"/>
</dbReference>
<dbReference type="InterPro" id="IPR011009">
    <property type="entry name" value="Kinase-like_dom_sf"/>
</dbReference>
<feature type="region of interest" description="Disordered" evidence="12">
    <location>
        <begin position="164"/>
        <end position="199"/>
    </location>
</feature>
<dbReference type="Gene3D" id="1.25.10.10">
    <property type="entry name" value="Leucine-rich Repeat Variant"/>
    <property type="match status" value="1"/>
</dbReference>
<dbReference type="InterPro" id="IPR036322">
    <property type="entry name" value="WD40_repeat_dom_sf"/>
</dbReference>
<dbReference type="EC" id="2.7.11.1" evidence="2"/>
<feature type="repeat" description="WD" evidence="11">
    <location>
        <begin position="1699"/>
        <end position="1740"/>
    </location>
</feature>
<dbReference type="PROSITE" id="PS00678">
    <property type="entry name" value="WD_REPEATS_1"/>
    <property type="match status" value="2"/>
</dbReference>
<dbReference type="Gene3D" id="2.130.10.10">
    <property type="entry name" value="YVTN repeat-like/Quinoprotein amine dehydrogenase"/>
    <property type="match status" value="3"/>
</dbReference>
<dbReference type="PANTHER" id="PTHR17583">
    <property type="entry name" value="PHOSPHOINOSITIDE 3-KINASE REGULATORY SUBUNIT 4"/>
    <property type="match status" value="1"/>
</dbReference>
<keyword evidence="5 14" id="KW-0808">Transferase</keyword>
<keyword evidence="10" id="KW-0539">Nucleus</keyword>
<dbReference type="Pfam" id="PF00069">
    <property type="entry name" value="Pkinase"/>
    <property type="match status" value="1"/>
</dbReference>
<dbReference type="InterPro" id="IPR015943">
    <property type="entry name" value="WD40/YVTN_repeat-like_dom_sf"/>
</dbReference>
<gene>
    <name evidence="14" type="primary">VPS15</name>
    <name evidence="14" type="ORF">VNI00_002758</name>
</gene>
<feature type="domain" description="Protein kinase" evidence="13">
    <location>
        <begin position="528"/>
        <end position="824"/>
    </location>
</feature>